<dbReference type="AlphaFoldDB" id="A0A6G6J891"/>
<dbReference type="InterPro" id="IPR013783">
    <property type="entry name" value="Ig-like_fold"/>
</dbReference>
<sequence length="277" mass="29088">MGLTIVIQANPGSVAAVGEQANLVATVTDYNGTNVGKDVKINWSTSDGSLSASSSITDANGQTSVILTSSRNIGSATVTATSPEEGGTGQLTVPFTDKWAATSAVYTAWLDSGGAYNCSAWTPDPSTVTQGTAFTQSAICSQNQVAYQQNREVSLITGQVRNVGSPIPLYQTIQVSVTQQATGTKQGTPSCIWSSSQRYGVYSKGWTRTVSQTGGSRINPYRLYLGDGTVVGSVNALTDTLTYNGRVYSIGRFKQSGCMGKNCASMRDEYEACSTPL</sequence>
<keyword evidence="3" id="KW-0614">Plasmid</keyword>
<comment type="similarity">
    <text evidence="1">Belongs to the intimin/invasin family.</text>
</comment>
<name>A0A6G6J891_PSENT</name>
<dbReference type="RefSeq" id="WP_024765034.1">
    <property type="nucleotide sequence ID" value="NZ_CP049142.1"/>
</dbReference>
<dbReference type="InterPro" id="IPR003344">
    <property type="entry name" value="Big_1_dom"/>
</dbReference>
<reference evidence="3 4" key="1">
    <citation type="submission" date="2020-02" db="EMBL/GenBank/DDBJ databases">
        <title>Integrative conjugative elements (ICEs) and plasmids drive adaptation of Pseudomonas nitroreducens strain HBP1 to wastewater environment.</title>
        <authorList>
            <person name="Sentchilo V."/>
            <person name="Carraro N."/>
            <person name="Bertelli C."/>
            <person name="van der Meer J.R."/>
        </authorList>
    </citation>
    <scope>NUCLEOTIDE SEQUENCE [LARGE SCALE GENOMIC DNA]</scope>
    <source>
        <strain evidence="3 4">HBP1</strain>
        <plasmid evidence="4">ppnihbp1_1</plasmid>
    </source>
</reference>
<dbReference type="Proteomes" id="UP000501063">
    <property type="component" value="Plasmid pPniHBP1_1"/>
</dbReference>
<geneLocation type="plasmid" evidence="4">
    <name>ppnihbp1_1</name>
</geneLocation>
<evidence type="ECO:0000313" key="3">
    <source>
        <dbReference type="EMBL" id="QIE91464.1"/>
    </source>
</evidence>
<gene>
    <name evidence="3" type="ORF">G5B91_34600</name>
</gene>
<dbReference type="EMBL" id="CP049142">
    <property type="protein sequence ID" value="QIE91464.1"/>
    <property type="molecule type" value="Genomic_DNA"/>
</dbReference>
<evidence type="ECO:0000313" key="4">
    <source>
        <dbReference type="Proteomes" id="UP000501063"/>
    </source>
</evidence>
<evidence type="ECO:0000259" key="2">
    <source>
        <dbReference type="PROSITE" id="PS51127"/>
    </source>
</evidence>
<proteinExistence type="inferred from homology"/>
<dbReference type="KEGG" id="pnt:G5B91_34600"/>
<dbReference type="PROSITE" id="PS51127">
    <property type="entry name" value="BIG1"/>
    <property type="match status" value="1"/>
</dbReference>
<accession>A0A6G6J891</accession>
<dbReference type="InterPro" id="IPR008964">
    <property type="entry name" value="Invasin/intimin_cell_adhesion"/>
</dbReference>
<dbReference type="Gene3D" id="2.60.40.10">
    <property type="entry name" value="Immunoglobulins"/>
    <property type="match status" value="1"/>
</dbReference>
<feature type="domain" description="Big-1" evidence="2">
    <location>
        <begin position="4"/>
        <end position="96"/>
    </location>
</feature>
<dbReference type="SUPFAM" id="SSF49373">
    <property type="entry name" value="Invasin/intimin cell-adhesion fragments"/>
    <property type="match status" value="1"/>
</dbReference>
<dbReference type="Pfam" id="PF02369">
    <property type="entry name" value="Big_1"/>
    <property type="match status" value="1"/>
</dbReference>
<organism evidence="3 4">
    <name type="scientific">Pseudomonas nitroreducens</name>
    <dbReference type="NCBI Taxonomy" id="46680"/>
    <lineage>
        <taxon>Bacteria</taxon>
        <taxon>Pseudomonadati</taxon>
        <taxon>Pseudomonadota</taxon>
        <taxon>Gammaproteobacteria</taxon>
        <taxon>Pseudomonadales</taxon>
        <taxon>Pseudomonadaceae</taxon>
        <taxon>Pseudomonas</taxon>
    </lineage>
</organism>
<evidence type="ECO:0000256" key="1">
    <source>
        <dbReference type="ARBA" id="ARBA00010116"/>
    </source>
</evidence>
<protein>
    <recommendedName>
        <fullName evidence="2">Big-1 domain-containing protein</fullName>
    </recommendedName>
</protein>